<gene>
    <name evidence="1" type="ORF">HF682_12410</name>
</gene>
<reference evidence="1 2" key="1">
    <citation type="submission" date="2020-04" db="EMBL/GenBank/DDBJ databases">
        <title>Draft genome of Leeia sp. IMCC25680.</title>
        <authorList>
            <person name="Song J."/>
            <person name="Cho J.-C."/>
        </authorList>
    </citation>
    <scope>NUCLEOTIDE SEQUENCE [LARGE SCALE GENOMIC DNA]</scope>
    <source>
        <strain evidence="1 2">IMCC25680</strain>
    </source>
</reference>
<keyword evidence="2" id="KW-1185">Reference proteome</keyword>
<sequence length="451" mass="50511">MNFSTFNQPWIQTLTANKSQVLASGGVAKARAFLDRYQGDAWQLLPLQLVMPESDYQVLSEAAKALLSAQTRLLRHMMATEGRSGIMHRFQISEEMAALMNWDELVKAEHLVSRFDILPHADGYVFCEMNVDPSVGGAELFECGQMALEALGLDAMNSQVSPCLSRARLVQHWVQQRQLTRVVVFGLQMYDGDDFPSFDLEQEQFSALLPGVQVDVVDEYTFPDELLQPGAGKHVLIYRIGVYEDMTPFCRQQFARMLASGATIINAMESEIRMDKSWFSLFHQPRWHTLLSPAEQSAIRRFVPYTFALTESKLHAVVDERAHYVFKLNQSYGGAGVLMGDEHSAEDLLTRLQAVPLAQWTVQQRVQVSSLTMPADEAFESVPHQLVLGLFMMDTQPGGLWVRASRHSQIVNVSQGSARVGWAVPMTVEERDRQLATLAGLPSEAAAEPCQ</sequence>
<dbReference type="Proteomes" id="UP000587991">
    <property type="component" value="Unassembled WGS sequence"/>
</dbReference>
<organism evidence="1 2">
    <name type="scientific">Leeia aquatica</name>
    <dbReference type="NCBI Taxonomy" id="2725557"/>
    <lineage>
        <taxon>Bacteria</taxon>
        <taxon>Pseudomonadati</taxon>
        <taxon>Pseudomonadota</taxon>
        <taxon>Betaproteobacteria</taxon>
        <taxon>Neisseriales</taxon>
        <taxon>Leeiaceae</taxon>
        <taxon>Leeia</taxon>
    </lineage>
</organism>
<evidence type="ECO:0008006" key="3">
    <source>
        <dbReference type="Google" id="ProtNLM"/>
    </source>
</evidence>
<protein>
    <recommendedName>
        <fullName evidence="3">Glutathionylspermidine synthase pre-ATP-grasp-like domain-containing protein</fullName>
    </recommendedName>
</protein>
<dbReference type="SUPFAM" id="SSF56059">
    <property type="entry name" value="Glutathione synthetase ATP-binding domain-like"/>
    <property type="match status" value="1"/>
</dbReference>
<evidence type="ECO:0000313" key="1">
    <source>
        <dbReference type="EMBL" id="NLR75962.1"/>
    </source>
</evidence>
<comment type="caution">
    <text evidence="1">The sequence shown here is derived from an EMBL/GenBank/DDBJ whole genome shotgun (WGS) entry which is preliminary data.</text>
</comment>
<name>A0A847SJ83_9NEIS</name>
<dbReference type="RefSeq" id="WP_168877587.1">
    <property type="nucleotide sequence ID" value="NZ_JABAIM010000002.1"/>
</dbReference>
<dbReference type="EMBL" id="JABAIM010000002">
    <property type="protein sequence ID" value="NLR75962.1"/>
    <property type="molecule type" value="Genomic_DNA"/>
</dbReference>
<proteinExistence type="predicted"/>
<dbReference type="AlphaFoldDB" id="A0A847SJ83"/>
<accession>A0A847SJ83</accession>
<evidence type="ECO:0000313" key="2">
    <source>
        <dbReference type="Proteomes" id="UP000587991"/>
    </source>
</evidence>